<evidence type="ECO:0000313" key="2">
    <source>
        <dbReference type="Proteomes" id="UP000724584"/>
    </source>
</evidence>
<sequence>MSSNTGGPSAQQQPPQPAAQNPPYPPSGATLGGLPTPLPDIPIAAVLLALFALSAGTHLALFLRNKRRGPAHRFFFSFLLFVFSCLRVVALALRIAWARAPRNANLALAAAVFTAAGVMVVFIVNLVLARRVVRGLHPAVGWHGAVTQGVKVLLGSVMAMLIMVVVCSVHSVFTLDVVARWRERDVVRFAGVYITVIAFLPAVAVSVAWLVPNRSVHRPEGFGKGGLGAKVLLLLGASLVLTLGAGFRAGVNFAVRPAGQEQWYHSKPAFYCFNFVVELLVAYSYAIFRFDRMFHVPEGSSAPGHYSGGGPGEGAEEPGFRLDASGESAGDSKITLYSRNKHSGGREGDSAA</sequence>
<keyword evidence="2" id="KW-1185">Reference proteome</keyword>
<name>A0ACB7NXW6_9PEZI</name>
<protein>
    <submittedName>
        <fullName evidence="1">Uncharacterized protein</fullName>
    </submittedName>
</protein>
<comment type="caution">
    <text evidence="1">The sequence shown here is derived from an EMBL/GenBank/DDBJ whole genome shotgun (WGS) entry which is preliminary data.</text>
</comment>
<reference evidence="1 2" key="1">
    <citation type="journal article" date="2021" name="Nat. Commun.">
        <title>Genetic determinants of endophytism in the Arabidopsis root mycobiome.</title>
        <authorList>
            <person name="Mesny F."/>
            <person name="Miyauchi S."/>
            <person name="Thiergart T."/>
            <person name="Pickel B."/>
            <person name="Atanasova L."/>
            <person name="Karlsson M."/>
            <person name="Huettel B."/>
            <person name="Barry K.W."/>
            <person name="Haridas S."/>
            <person name="Chen C."/>
            <person name="Bauer D."/>
            <person name="Andreopoulos W."/>
            <person name="Pangilinan J."/>
            <person name="LaButti K."/>
            <person name="Riley R."/>
            <person name="Lipzen A."/>
            <person name="Clum A."/>
            <person name="Drula E."/>
            <person name="Henrissat B."/>
            <person name="Kohler A."/>
            <person name="Grigoriev I.V."/>
            <person name="Martin F.M."/>
            <person name="Hacquard S."/>
        </authorList>
    </citation>
    <scope>NUCLEOTIDE SEQUENCE [LARGE SCALE GENOMIC DNA]</scope>
    <source>
        <strain evidence="1 2">MPI-SDFR-AT-0079</strain>
    </source>
</reference>
<gene>
    <name evidence="1" type="ORF">F5144DRAFT_586850</name>
</gene>
<dbReference type="EMBL" id="JAGIZQ010000007">
    <property type="protein sequence ID" value="KAH6617577.1"/>
    <property type="molecule type" value="Genomic_DNA"/>
</dbReference>
<proteinExistence type="predicted"/>
<organism evidence="1 2">
    <name type="scientific">Chaetomium tenue</name>
    <dbReference type="NCBI Taxonomy" id="1854479"/>
    <lineage>
        <taxon>Eukaryota</taxon>
        <taxon>Fungi</taxon>
        <taxon>Dikarya</taxon>
        <taxon>Ascomycota</taxon>
        <taxon>Pezizomycotina</taxon>
        <taxon>Sordariomycetes</taxon>
        <taxon>Sordariomycetidae</taxon>
        <taxon>Sordariales</taxon>
        <taxon>Chaetomiaceae</taxon>
        <taxon>Chaetomium</taxon>
    </lineage>
</organism>
<evidence type="ECO:0000313" key="1">
    <source>
        <dbReference type="EMBL" id="KAH6617577.1"/>
    </source>
</evidence>
<accession>A0ACB7NXW6</accession>
<dbReference type="Proteomes" id="UP000724584">
    <property type="component" value="Unassembled WGS sequence"/>
</dbReference>